<dbReference type="Proteomes" id="UP001500620">
    <property type="component" value="Unassembled WGS sequence"/>
</dbReference>
<name>A0ABP8DIQ7_9ACTN</name>
<evidence type="ECO:0000313" key="2">
    <source>
        <dbReference type="EMBL" id="GAA4257036.1"/>
    </source>
</evidence>
<protein>
    <submittedName>
        <fullName evidence="2">Uncharacterized protein</fullName>
    </submittedName>
</protein>
<proteinExistence type="predicted"/>
<feature type="transmembrane region" description="Helical" evidence="1">
    <location>
        <begin position="41"/>
        <end position="59"/>
    </location>
</feature>
<keyword evidence="1" id="KW-0472">Membrane</keyword>
<organism evidence="2 3">
    <name type="scientific">Dactylosporangium darangshiense</name>
    <dbReference type="NCBI Taxonomy" id="579108"/>
    <lineage>
        <taxon>Bacteria</taxon>
        <taxon>Bacillati</taxon>
        <taxon>Actinomycetota</taxon>
        <taxon>Actinomycetes</taxon>
        <taxon>Micromonosporales</taxon>
        <taxon>Micromonosporaceae</taxon>
        <taxon>Dactylosporangium</taxon>
    </lineage>
</organism>
<feature type="transmembrane region" description="Helical" evidence="1">
    <location>
        <begin position="65"/>
        <end position="85"/>
    </location>
</feature>
<feature type="transmembrane region" description="Helical" evidence="1">
    <location>
        <begin position="184"/>
        <end position="208"/>
    </location>
</feature>
<keyword evidence="3" id="KW-1185">Reference proteome</keyword>
<evidence type="ECO:0000256" key="1">
    <source>
        <dbReference type="SAM" id="Phobius"/>
    </source>
</evidence>
<accession>A0ABP8DIQ7</accession>
<keyword evidence="1" id="KW-1133">Transmembrane helix</keyword>
<gene>
    <name evidence="2" type="ORF">GCM10022255_072290</name>
</gene>
<evidence type="ECO:0000313" key="3">
    <source>
        <dbReference type="Proteomes" id="UP001500620"/>
    </source>
</evidence>
<reference evidence="3" key="1">
    <citation type="journal article" date="2019" name="Int. J. Syst. Evol. Microbiol.">
        <title>The Global Catalogue of Microorganisms (GCM) 10K type strain sequencing project: providing services to taxonomists for standard genome sequencing and annotation.</title>
        <authorList>
            <consortium name="The Broad Institute Genomics Platform"/>
            <consortium name="The Broad Institute Genome Sequencing Center for Infectious Disease"/>
            <person name="Wu L."/>
            <person name="Ma J."/>
        </authorList>
    </citation>
    <scope>NUCLEOTIDE SEQUENCE [LARGE SCALE GENOMIC DNA]</scope>
    <source>
        <strain evidence="3">JCM 17441</strain>
    </source>
</reference>
<keyword evidence="1" id="KW-0812">Transmembrane</keyword>
<dbReference type="EMBL" id="BAABAT010000026">
    <property type="protein sequence ID" value="GAA4257036.1"/>
    <property type="molecule type" value="Genomic_DNA"/>
</dbReference>
<sequence length="209" mass="22710">MPPRVPPPPLKPSEARSLEETGVITKVTTGTDRHALLGLRVLLLTAVPAGIVTMVRVVLHGDRGVTAVVGPLLVLAAGAGAHRMYRNWRANRGKRDQQLMPAAGDVEVRRLRVRTLEGSDSDWMLFGRPRGGDLATGDIAQLRGRRRRDGRAVTRRVTLLATPSGPPVRVVTGRKPLRFLLARFVSQAGYTLAGLLVVWTLLVLLGVFD</sequence>
<comment type="caution">
    <text evidence="2">The sequence shown here is derived from an EMBL/GenBank/DDBJ whole genome shotgun (WGS) entry which is preliminary data.</text>
</comment>